<dbReference type="EMBL" id="JAPQKH010000006">
    <property type="protein sequence ID" value="KAJ5093562.1"/>
    <property type="molecule type" value="Genomic_DNA"/>
</dbReference>
<dbReference type="Pfam" id="PF13374">
    <property type="entry name" value="TPR_10"/>
    <property type="match status" value="1"/>
</dbReference>
<dbReference type="Proteomes" id="UP001149165">
    <property type="component" value="Unassembled WGS sequence"/>
</dbReference>
<proteinExistence type="predicted"/>
<dbReference type="PANTHER" id="PTHR46082">
    <property type="entry name" value="ATP/GTP-BINDING PROTEIN-RELATED"/>
    <property type="match status" value="1"/>
</dbReference>
<accession>A0A9W9F4X3</accession>
<dbReference type="SUPFAM" id="SSF52540">
    <property type="entry name" value="P-loop containing nucleoside triphosphate hydrolases"/>
    <property type="match status" value="1"/>
</dbReference>
<evidence type="ECO:0000313" key="3">
    <source>
        <dbReference type="EMBL" id="KAJ5093562.1"/>
    </source>
</evidence>
<dbReference type="Gene3D" id="3.40.50.300">
    <property type="entry name" value="P-loop containing nucleotide triphosphate hydrolases"/>
    <property type="match status" value="1"/>
</dbReference>
<evidence type="ECO:0000313" key="4">
    <source>
        <dbReference type="Proteomes" id="UP001149165"/>
    </source>
</evidence>
<reference evidence="3" key="2">
    <citation type="journal article" date="2023" name="IMA Fungus">
        <title>Comparative genomic study of the Penicillium genus elucidates a diverse pangenome and 15 lateral gene transfer events.</title>
        <authorList>
            <person name="Petersen C."/>
            <person name="Sorensen T."/>
            <person name="Nielsen M.R."/>
            <person name="Sondergaard T.E."/>
            <person name="Sorensen J.L."/>
            <person name="Fitzpatrick D.A."/>
            <person name="Frisvad J.C."/>
            <person name="Nielsen K.L."/>
        </authorList>
    </citation>
    <scope>NUCLEOTIDE SEQUENCE</scope>
    <source>
        <strain evidence="3">IBT 30069</strain>
    </source>
</reference>
<dbReference type="PANTHER" id="PTHR46082:SF6">
    <property type="entry name" value="AAA+ ATPASE DOMAIN-CONTAINING PROTEIN-RELATED"/>
    <property type="match status" value="1"/>
</dbReference>
<dbReference type="InterPro" id="IPR053137">
    <property type="entry name" value="NLR-like"/>
</dbReference>
<organism evidence="3 4">
    <name type="scientific">Penicillium angulare</name>
    <dbReference type="NCBI Taxonomy" id="116970"/>
    <lineage>
        <taxon>Eukaryota</taxon>
        <taxon>Fungi</taxon>
        <taxon>Dikarya</taxon>
        <taxon>Ascomycota</taxon>
        <taxon>Pezizomycotina</taxon>
        <taxon>Eurotiomycetes</taxon>
        <taxon>Eurotiomycetidae</taxon>
        <taxon>Eurotiales</taxon>
        <taxon>Aspergillaceae</taxon>
        <taxon>Penicillium</taxon>
    </lineage>
</organism>
<dbReference type="InterPro" id="IPR027417">
    <property type="entry name" value="P-loop_NTPase"/>
</dbReference>
<dbReference type="InterPro" id="IPR056884">
    <property type="entry name" value="NPHP3-like_N"/>
</dbReference>
<dbReference type="InterPro" id="IPR011990">
    <property type="entry name" value="TPR-like_helical_dom_sf"/>
</dbReference>
<reference evidence="3" key="1">
    <citation type="submission" date="2022-11" db="EMBL/GenBank/DDBJ databases">
        <authorList>
            <person name="Petersen C."/>
        </authorList>
    </citation>
    <scope>NUCLEOTIDE SEQUENCE</scope>
    <source>
        <strain evidence="3">IBT 30069</strain>
    </source>
</reference>
<keyword evidence="4" id="KW-1185">Reference proteome</keyword>
<gene>
    <name evidence="3" type="ORF">N7456_009423</name>
</gene>
<comment type="caution">
    <text evidence="3">The sequence shown here is derived from an EMBL/GenBank/DDBJ whole genome shotgun (WGS) entry which is preliminary data.</text>
</comment>
<dbReference type="AlphaFoldDB" id="A0A9W9F4X3"/>
<dbReference type="OrthoDB" id="626167at2759"/>
<feature type="domain" description="Nephrocystin 3-like N-terminal" evidence="2">
    <location>
        <begin position="16"/>
        <end position="176"/>
    </location>
</feature>
<protein>
    <submittedName>
        <fullName evidence="3">Kinesin light chain</fullName>
    </submittedName>
</protein>
<dbReference type="Pfam" id="PF24883">
    <property type="entry name" value="NPHP3_N"/>
    <property type="match status" value="1"/>
</dbReference>
<keyword evidence="1" id="KW-0677">Repeat</keyword>
<dbReference type="SUPFAM" id="SSF48452">
    <property type="entry name" value="TPR-like"/>
    <property type="match status" value="3"/>
</dbReference>
<evidence type="ECO:0000256" key="1">
    <source>
        <dbReference type="ARBA" id="ARBA00022737"/>
    </source>
</evidence>
<dbReference type="Pfam" id="PF13424">
    <property type="entry name" value="TPR_12"/>
    <property type="match status" value="2"/>
</dbReference>
<sequence length="528" mass="59720">MDQPIFIHDRAISRIPAVENWQRSHGRILNITGDTGYGKTSYAAAVAEQKLQESSQTNAFSGFAFCRGLTSSEIFRSLLWQFTQAGHMKHQQAQQVMRAVYRNSSSETRAEITSDEGGVVFREIYEKLLSDYDQVTLILDAVDQCKSQDHFLRHVSRLESCLCRAQVPCRILLTSRIAIEWPDAEKSNLSPEVIPITENEMIDDIIQYVSRSLQNLRPPVSESSQARILLKCSRVAGDGWPYAMHKLATEYLPEGRHVAAQRLEESVLDYRKDKFPEESIPTIECKRVLAAALGDQGLYREAETLQRYLLETLQHKEQSDSTLVQVIMNDLAHTLADSERWAEAKEVQLQLVDIWERGGEETVDKLRTGIKNLAITCSNLGELDEAERMLRQGLDRDIEAFGDNMDHETIVLDKINLGQILAQQEKWDEARTLQLSAVEASLRLFGLDSPITLNCMSNAAWALQQQGEYEEAKELQLEVVAGRTRMYGPNHPLTLKICGNLAATLGGLHEYDEARRYARRALGYYAAS</sequence>
<evidence type="ECO:0000259" key="2">
    <source>
        <dbReference type="Pfam" id="PF24883"/>
    </source>
</evidence>
<name>A0A9W9F4X3_9EURO</name>
<dbReference type="Gene3D" id="1.25.40.10">
    <property type="entry name" value="Tetratricopeptide repeat domain"/>
    <property type="match status" value="2"/>
</dbReference>